<keyword evidence="4 5" id="KW-0642">Proline metabolism</keyword>
<evidence type="ECO:0000259" key="6">
    <source>
        <dbReference type="Pfam" id="PF01619"/>
    </source>
</evidence>
<evidence type="ECO:0000256" key="5">
    <source>
        <dbReference type="RuleBase" id="RU364054"/>
    </source>
</evidence>
<comment type="caution">
    <text evidence="7">The sequence shown here is derived from an EMBL/GenBank/DDBJ whole genome shotgun (WGS) entry which is preliminary data.</text>
</comment>
<keyword evidence="3 5" id="KW-0560">Oxidoreductase</keyword>
<dbReference type="EC" id="1.5.5.2" evidence="2 5"/>
<keyword evidence="8" id="KW-1185">Reference proteome</keyword>
<dbReference type="InterPro" id="IPR029041">
    <property type="entry name" value="FAD-linked_oxidoreductase-like"/>
</dbReference>
<dbReference type="AlphaFoldDB" id="A0ABD2VDP6"/>
<evidence type="ECO:0000256" key="4">
    <source>
        <dbReference type="ARBA" id="ARBA00023062"/>
    </source>
</evidence>
<evidence type="ECO:0000313" key="7">
    <source>
        <dbReference type="EMBL" id="KAL3378555.1"/>
    </source>
</evidence>
<dbReference type="PANTHER" id="PTHR13914">
    <property type="entry name" value="PROLINE OXIDASE"/>
    <property type="match status" value="1"/>
</dbReference>
<proteinExistence type="inferred from homology"/>
<protein>
    <recommendedName>
        <fullName evidence="2 5">Proline dehydrogenase</fullName>
        <ecNumber evidence="2 5">1.5.5.2</ecNumber>
    </recommendedName>
</protein>
<feature type="domain" description="Proline dehydrogenase" evidence="6">
    <location>
        <begin position="136"/>
        <end position="471"/>
    </location>
</feature>
<dbReference type="PANTHER" id="PTHR13914:SF20">
    <property type="entry name" value="PROLINE DEHYDROGENASE"/>
    <property type="match status" value="1"/>
</dbReference>
<comment type="function">
    <text evidence="5">Converts proline to delta-1-pyrroline-5-carboxylate.</text>
</comment>
<dbReference type="Proteomes" id="UP001627284">
    <property type="component" value="Unassembled WGS sequence"/>
</dbReference>
<dbReference type="InterPro" id="IPR015659">
    <property type="entry name" value="Proline_oxidase"/>
</dbReference>
<dbReference type="InterPro" id="IPR002872">
    <property type="entry name" value="Proline_DH_dom"/>
</dbReference>
<comment type="cofactor">
    <cofactor evidence="5">
        <name>FAD</name>
        <dbReference type="ChEBI" id="CHEBI:57692"/>
    </cofactor>
</comment>
<sequence length="498" mass="55726">MANKVVCPKVFHDLRRFARCLNTAPVVPPMNFTGNYGSTVTTPTLQPTDQILADPEKKVINFDDVKELFTGVSTLKLIRSSLTLQMASIESMVDLGVWVMNSKFMHMPIFKEVILGFVKSTFYEHFCAGKDLIEVRKTVSKLSNVGLKGMLDYGVEHATENESCDQSMKVFLQTAELAKSLPSSSVSFVVVKITAICTPKLLKRMSDLLRWEQKDPSLNLPWKQKTLPLFAKSSPFYHTLKRPEPLTVDEERDLQLAHDRLEKICKKCLELDVELLIDAEDTAIQPAIDYFAYSAAIKYHKDDYPLIFGTIQAYLKDSKERMIIAKKAAEKIGVPMGFKLVRGAYMSSENELASSLGFKSPIHDSIQQTHNCYNSCAEFMLDEIANGSGAVVLATHNIESGKLAASKAIDLGIRKDGKKLQFAQLYGMAEGLSFGLRNAGFQVSKYLPFGPVEQVMPYLIRRAEENRGLLSTSAFDRQLMSSLIWQRIANTNLIGSNF</sequence>
<dbReference type="EMBL" id="JBJKTR010000002">
    <property type="protein sequence ID" value="KAL3378555.1"/>
    <property type="molecule type" value="Genomic_DNA"/>
</dbReference>
<keyword evidence="5" id="KW-0285">Flavoprotein</keyword>
<gene>
    <name evidence="7" type="ORF">AABB24_004467</name>
</gene>
<comment type="catalytic activity">
    <reaction evidence="5">
        <text>L-proline + a quinone = (S)-1-pyrroline-5-carboxylate + a quinol + H(+)</text>
        <dbReference type="Rhea" id="RHEA:23784"/>
        <dbReference type="ChEBI" id="CHEBI:15378"/>
        <dbReference type="ChEBI" id="CHEBI:17388"/>
        <dbReference type="ChEBI" id="CHEBI:24646"/>
        <dbReference type="ChEBI" id="CHEBI:60039"/>
        <dbReference type="ChEBI" id="CHEBI:132124"/>
        <dbReference type="EC" id="1.5.5.2"/>
    </reaction>
</comment>
<dbReference type="GO" id="GO:0004657">
    <property type="term" value="F:proline dehydrogenase activity"/>
    <property type="evidence" value="ECO:0007669"/>
    <property type="project" value="UniProtKB-EC"/>
</dbReference>
<evidence type="ECO:0000256" key="3">
    <source>
        <dbReference type="ARBA" id="ARBA00023002"/>
    </source>
</evidence>
<dbReference type="SUPFAM" id="SSF51730">
    <property type="entry name" value="FAD-linked oxidoreductase"/>
    <property type="match status" value="1"/>
</dbReference>
<evidence type="ECO:0000256" key="1">
    <source>
        <dbReference type="ARBA" id="ARBA00005869"/>
    </source>
</evidence>
<name>A0ABD2VDP6_9SOLN</name>
<dbReference type="Gene3D" id="3.20.20.220">
    <property type="match status" value="1"/>
</dbReference>
<comment type="similarity">
    <text evidence="1 5">Belongs to the proline oxidase family.</text>
</comment>
<evidence type="ECO:0000256" key="2">
    <source>
        <dbReference type="ARBA" id="ARBA00012695"/>
    </source>
</evidence>
<dbReference type="GO" id="GO:0006560">
    <property type="term" value="P:proline metabolic process"/>
    <property type="evidence" value="ECO:0007669"/>
    <property type="project" value="UniProtKB-KW"/>
</dbReference>
<organism evidence="7 8">
    <name type="scientific">Solanum stoloniferum</name>
    <dbReference type="NCBI Taxonomy" id="62892"/>
    <lineage>
        <taxon>Eukaryota</taxon>
        <taxon>Viridiplantae</taxon>
        <taxon>Streptophyta</taxon>
        <taxon>Embryophyta</taxon>
        <taxon>Tracheophyta</taxon>
        <taxon>Spermatophyta</taxon>
        <taxon>Magnoliopsida</taxon>
        <taxon>eudicotyledons</taxon>
        <taxon>Gunneridae</taxon>
        <taxon>Pentapetalae</taxon>
        <taxon>asterids</taxon>
        <taxon>lamiids</taxon>
        <taxon>Solanales</taxon>
        <taxon>Solanaceae</taxon>
        <taxon>Solanoideae</taxon>
        <taxon>Solaneae</taxon>
        <taxon>Solanum</taxon>
    </lineage>
</organism>
<accession>A0ABD2VDP6</accession>
<dbReference type="Pfam" id="PF01619">
    <property type="entry name" value="Pro_dh"/>
    <property type="match status" value="1"/>
</dbReference>
<reference evidence="7 8" key="1">
    <citation type="submission" date="2024-05" db="EMBL/GenBank/DDBJ databases">
        <title>De novo assembly of an allotetraploid wild potato.</title>
        <authorList>
            <person name="Hosaka A.J."/>
        </authorList>
    </citation>
    <scope>NUCLEOTIDE SEQUENCE [LARGE SCALE GENOMIC DNA]</scope>
    <source>
        <tissue evidence="7">Young leaves</tissue>
    </source>
</reference>
<evidence type="ECO:0000313" key="8">
    <source>
        <dbReference type="Proteomes" id="UP001627284"/>
    </source>
</evidence>
<keyword evidence="5" id="KW-0274">FAD</keyword>